<accession>A0AAN7Q7J7</accession>
<dbReference type="Proteomes" id="UP001345219">
    <property type="component" value="Chromosome 5"/>
</dbReference>
<proteinExistence type="predicted"/>
<comment type="caution">
    <text evidence="1">The sequence shown here is derived from an EMBL/GenBank/DDBJ whole genome shotgun (WGS) entry which is preliminary data.</text>
</comment>
<gene>
    <name evidence="1" type="ORF">SAY87_005740</name>
</gene>
<evidence type="ECO:0000313" key="2">
    <source>
        <dbReference type="Proteomes" id="UP001345219"/>
    </source>
</evidence>
<keyword evidence="2" id="KW-1185">Reference proteome</keyword>
<dbReference type="SUPFAM" id="SSF51905">
    <property type="entry name" value="FAD/NAD(P)-binding domain"/>
    <property type="match status" value="1"/>
</dbReference>
<protein>
    <recommendedName>
        <fullName evidence="3">Pyridine nucleotide-disulfide oxidoreductase domain-containing protein 2</fullName>
    </recommendedName>
</protein>
<dbReference type="AlphaFoldDB" id="A0AAN7Q7J7"/>
<sequence>MEEIASACQDALNGIPSQRPLMEMTIPSSVDKTISPPGKHVVSLFTQYTPYKPSNGSWEDLKYREQYVQRCFSLIDEYAPGFSSSVVGFDLLTPPDLEREMGLTGGNIFHGAMGMDQLFLMRPVKGWSNYRTPIKGLYMCGSGTHPGGGVMGAPGRNAARVVLQDFGKNL</sequence>
<name>A0AAN7Q7J7_9MYRT</name>
<reference evidence="1 2" key="1">
    <citation type="journal article" date="2023" name="Hortic Res">
        <title>Pangenome of water caltrop reveals structural variations and asymmetric subgenome divergence after allopolyploidization.</title>
        <authorList>
            <person name="Zhang X."/>
            <person name="Chen Y."/>
            <person name="Wang L."/>
            <person name="Yuan Y."/>
            <person name="Fang M."/>
            <person name="Shi L."/>
            <person name="Lu R."/>
            <person name="Comes H.P."/>
            <person name="Ma Y."/>
            <person name="Chen Y."/>
            <person name="Huang G."/>
            <person name="Zhou Y."/>
            <person name="Zheng Z."/>
            <person name="Qiu Y."/>
        </authorList>
    </citation>
    <scope>NUCLEOTIDE SEQUENCE [LARGE SCALE GENOMIC DNA]</scope>
    <source>
        <tissue evidence="1">Roots</tissue>
    </source>
</reference>
<evidence type="ECO:0000313" key="1">
    <source>
        <dbReference type="EMBL" id="KAK4760847.1"/>
    </source>
</evidence>
<organism evidence="1 2">
    <name type="scientific">Trapa incisa</name>
    <dbReference type="NCBI Taxonomy" id="236973"/>
    <lineage>
        <taxon>Eukaryota</taxon>
        <taxon>Viridiplantae</taxon>
        <taxon>Streptophyta</taxon>
        <taxon>Embryophyta</taxon>
        <taxon>Tracheophyta</taxon>
        <taxon>Spermatophyta</taxon>
        <taxon>Magnoliopsida</taxon>
        <taxon>eudicotyledons</taxon>
        <taxon>Gunneridae</taxon>
        <taxon>Pentapetalae</taxon>
        <taxon>rosids</taxon>
        <taxon>malvids</taxon>
        <taxon>Myrtales</taxon>
        <taxon>Lythraceae</taxon>
        <taxon>Trapa</taxon>
    </lineage>
</organism>
<dbReference type="EMBL" id="JAXIOK010000010">
    <property type="protein sequence ID" value="KAK4760847.1"/>
    <property type="molecule type" value="Genomic_DNA"/>
</dbReference>
<evidence type="ECO:0008006" key="3">
    <source>
        <dbReference type="Google" id="ProtNLM"/>
    </source>
</evidence>
<dbReference type="PANTHER" id="PTHR10668">
    <property type="entry name" value="PHYTOENE DEHYDROGENASE"/>
    <property type="match status" value="1"/>
</dbReference>
<dbReference type="InterPro" id="IPR036188">
    <property type="entry name" value="FAD/NAD-bd_sf"/>
</dbReference>
<dbReference type="PANTHER" id="PTHR10668:SF104">
    <property type="entry name" value="AMINE OXIDASE DOMAIN-CONTAINING PROTEIN"/>
    <property type="match status" value="1"/>
</dbReference>